<dbReference type="Pfam" id="PF00096">
    <property type="entry name" value="zf-C2H2"/>
    <property type="match status" value="3"/>
</dbReference>
<dbReference type="InterPro" id="IPR050329">
    <property type="entry name" value="GLI_C2H2-zinc-finger"/>
</dbReference>
<keyword evidence="3 5" id="KW-0863">Zinc-finger</keyword>
<evidence type="ECO:0000313" key="9">
    <source>
        <dbReference type="Proteomes" id="UP001497453"/>
    </source>
</evidence>
<evidence type="ECO:0000256" key="4">
    <source>
        <dbReference type="ARBA" id="ARBA00022833"/>
    </source>
</evidence>
<dbReference type="EMBL" id="OZ037951">
    <property type="protein sequence ID" value="CAL1714749.1"/>
    <property type="molecule type" value="Genomic_DNA"/>
</dbReference>
<dbReference type="PANTHER" id="PTHR19818">
    <property type="entry name" value="ZINC FINGER PROTEIN ZIC AND GLI"/>
    <property type="match status" value="1"/>
</dbReference>
<dbReference type="PROSITE" id="PS50157">
    <property type="entry name" value="ZINC_FINGER_C2H2_2"/>
    <property type="match status" value="4"/>
</dbReference>
<keyword evidence="1" id="KW-0479">Metal-binding</keyword>
<protein>
    <recommendedName>
        <fullName evidence="7">C2H2-type domain-containing protein</fullName>
    </recommendedName>
</protein>
<dbReference type="PANTHER" id="PTHR19818:SF139">
    <property type="entry name" value="PAIR-RULE PROTEIN ODD-PAIRED"/>
    <property type="match status" value="1"/>
</dbReference>
<feature type="region of interest" description="Disordered" evidence="6">
    <location>
        <begin position="322"/>
        <end position="342"/>
    </location>
</feature>
<evidence type="ECO:0000259" key="7">
    <source>
        <dbReference type="PROSITE" id="PS50157"/>
    </source>
</evidence>
<keyword evidence="4" id="KW-0862">Zinc</keyword>
<dbReference type="InterPro" id="IPR013087">
    <property type="entry name" value="Znf_C2H2_type"/>
</dbReference>
<feature type="compositionally biased region" description="Polar residues" evidence="6">
    <location>
        <begin position="217"/>
        <end position="238"/>
    </location>
</feature>
<dbReference type="InterPro" id="IPR036236">
    <property type="entry name" value="Znf_C2H2_sf"/>
</dbReference>
<dbReference type="SMART" id="SM00355">
    <property type="entry name" value="ZnF_C2H2"/>
    <property type="match status" value="6"/>
</dbReference>
<feature type="domain" description="C2H2-type" evidence="7">
    <location>
        <begin position="475"/>
        <end position="495"/>
    </location>
</feature>
<dbReference type="PROSITE" id="PS00028">
    <property type="entry name" value="ZINC_FINGER_C2H2_1"/>
    <property type="match status" value="4"/>
</dbReference>
<organism evidence="8 9">
    <name type="scientific">Somion occarium</name>
    <dbReference type="NCBI Taxonomy" id="3059160"/>
    <lineage>
        <taxon>Eukaryota</taxon>
        <taxon>Fungi</taxon>
        <taxon>Dikarya</taxon>
        <taxon>Basidiomycota</taxon>
        <taxon>Agaricomycotina</taxon>
        <taxon>Agaricomycetes</taxon>
        <taxon>Polyporales</taxon>
        <taxon>Cerrenaceae</taxon>
        <taxon>Somion</taxon>
    </lineage>
</organism>
<dbReference type="Proteomes" id="UP001497453">
    <property type="component" value="Chromosome 8"/>
</dbReference>
<evidence type="ECO:0000256" key="2">
    <source>
        <dbReference type="ARBA" id="ARBA00022737"/>
    </source>
</evidence>
<dbReference type="SUPFAM" id="SSF57667">
    <property type="entry name" value="beta-beta-alpha zinc fingers"/>
    <property type="match status" value="4"/>
</dbReference>
<proteinExistence type="predicted"/>
<accession>A0ABP1E691</accession>
<evidence type="ECO:0000256" key="3">
    <source>
        <dbReference type="ARBA" id="ARBA00022771"/>
    </source>
</evidence>
<feature type="domain" description="C2H2-type" evidence="7">
    <location>
        <begin position="417"/>
        <end position="444"/>
    </location>
</feature>
<gene>
    <name evidence="8" type="ORF">GFSPODELE1_LOCUS9912</name>
</gene>
<evidence type="ECO:0000256" key="5">
    <source>
        <dbReference type="PROSITE-ProRule" id="PRU00042"/>
    </source>
</evidence>
<sequence>MSANVPPIHLAECEECVQSCDDPGCTIELTPQCTEQCVVVCNDPHHSLGSCVDDSSRSFPCSDGLGCSDIDDFLQCCTDYHPHLPDGKPFVADPHRGSFGWDSSFDSMFSAVDARHAGDHTNPYAHSNTLPNISSHNSLMHNHHLPYDCFAPTAAPSAVSPTYHPSSSSLADALNPPPAANDSGTLRCMWGNCLATFNSMAELVGHVNLQHLRLPGSGSTTPQSHLAQNASLPSTKADNLQQADQFSCLWADCHQYPDVSTIPGSSTGNPVDTALDVLANHLLHDHLGLTNPPPPQLHPAGSLKTTHSPTVFSLETTTLISPAESSTPSSLSPSGPPTPAPEHDCSLPSHVCRWIGCGQMFVSCDELTVHINAAHVGGGKAHYDCYWEGCNRNGESGFASKQKICRHLQSHTGHRPFQCKICKQHFSEAATLAQHMRRHTQERPYVCDYPGCGKSFAITGALTIHKRTHNGHKPFKCTYCDRAFAESSNLSKHVRCDRCLLSFYGLTHYSIFSFERILVLVHIVVHIQDVQRRSLGPTNLPGT</sequence>
<keyword evidence="9" id="KW-1185">Reference proteome</keyword>
<feature type="domain" description="C2H2-type" evidence="7">
    <location>
        <begin position="350"/>
        <end position="380"/>
    </location>
</feature>
<feature type="region of interest" description="Disordered" evidence="6">
    <location>
        <begin position="286"/>
        <end position="307"/>
    </location>
</feature>
<name>A0ABP1E691_9APHY</name>
<keyword evidence="2" id="KW-0677">Repeat</keyword>
<evidence type="ECO:0000256" key="6">
    <source>
        <dbReference type="SAM" id="MobiDB-lite"/>
    </source>
</evidence>
<dbReference type="Gene3D" id="3.30.160.60">
    <property type="entry name" value="Classic Zinc Finger"/>
    <property type="match status" value="6"/>
</dbReference>
<feature type="compositionally biased region" description="Low complexity" evidence="6">
    <location>
        <begin position="322"/>
        <end position="333"/>
    </location>
</feature>
<feature type="region of interest" description="Disordered" evidence="6">
    <location>
        <begin position="215"/>
        <end position="238"/>
    </location>
</feature>
<reference evidence="9" key="1">
    <citation type="submission" date="2024-04" db="EMBL/GenBank/DDBJ databases">
        <authorList>
            <person name="Shaw F."/>
            <person name="Minotto A."/>
        </authorList>
    </citation>
    <scope>NUCLEOTIDE SEQUENCE [LARGE SCALE GENOMIC DNA]</scope>
</reference>
<evidence type="ECO:0000313" key="8">
    <source>
        <dbReference type="EMBL" id="CAL1714749.1"/>
    </source>
</evidence>
<feature type="domain" description="C2H2-type" evidence="7">
    <location>
        <begin position="445"/>
        <end position="474"/>
    </location>
</feature>
<evidence type="ECO:0000256" key="1">
    <source>
        <dbReference type="ARBA" id="ARBA00022723"/>
    </source>
</evidence>